<accession>W4M5R1</accession>
<dbReference type="Gene3D" id="2.60.120.260">
    <property type="entry name" value="Galactose-binding domain-like"/>
    <property type="match status" value="1"/>
</dbReference>
<dbReference type="Proteomes" id="UP000019140">
    <property type="component" value="Unassembled WGS sequence"/>
</dbReference>
<keyword evidence="3" id="KW-1185">Reference proteome</keyword>
<dbReference type="GO" id="GO:0030246">
    <property type="term" value="F:carbohydrate binding"/>
    <property type="evidence" value="ECO:0007669"/>
    <property type="project" value="InterPro"/>
</dbReference>
<gene>
    <name evidence="2" type="ORF">ETSY2_22335</name>
</gene>
<dbReference type="SUPFAM" id="SSF101898">
    <property type="entry name" value="NHL repeat"/>
    <property type="match status" value="1"/>
</dbReference>
<proteinExistence type="predicted"/>
<organism evidence="2 3">
    <name type="scientific">Candidatus Entotheonella gemina</name>
    <dbReference type="NCBI Taxonomy" id="1429439"/>
    <lineage>
        <taxon>Bacteria</taxon>
        <taxon>Pseudomonadati</taxon>
        <taxon>Nitrospinota/Tectimicrobiota group</taxon>
        <taxon>Candidatus Tectimicrobiota</taxon>
        <taxon>Candidatus Entotheonellia</taxon>
        <taxon>Candidatus Entotheonellales</taxon>
        <taxon>Candidatus Entotheonellaceae</taxon>
        <taxon>Candidatus Entotheonella</taxon>
    </lineage>
</organism>
<dbReference type="InterPro" id="IPR005084">
    <property type="entry name" value="CBM6"/>
</dbReference>
<dbReference type="Pfam" id="PF08309">
    <property type="entry name" value="LVIVD"/>
    <property type="match status" value="8"/>
</dbReference>
<dbReference type="InterPro" id="IPR015943">
    <property type="entry name" value="WD40/YVTN_repeat-like_dom_sf"/>
</dbReference>
<dbReference type="InterPro" id="IPR013211">
    <property type="entry name" value="LVIVD"/>
</dbReference>
<dbReference type="AlphaFoldDB" id="W4M5R1"/>
<reference evidence="2 3" key="1">
    <citation type="journal article" date="2014" name="Nature">
        <title>An environmental bacterial taxon with a large and distinct metabolic repertoire.</title>
        <authorList>
            <person name="Wilson M.C."/>
            <person name="Mori T."/>
            <person name="Ruckert C."/>
            <person name="Uria A.R."/>
            <person name="Helf M.J."/>
            <person name="Takada K."/>
            <person name="Gernert C."/>
            <person name="Steffens U.A."/>
            <person name="Heycke N."/>
            <person name="Schmitt S."/>
            <person name="Rinke C."/>
            <person name="Helfrich E.J."/>
            <person name="Brachmann A.O."/>
            <person name="Gurgui C."/>
            <person name="Wakimoto T."/>
            <person name="Kracht M."/>
            <person name="Crusemann M."/>
            <person name="Hentschel U."/>
            <person name="Abe I."/>
            <person name="Matsunaga S."/>
            <person name="Kalinowski J."/>
            <person name="Takeyama H."/>
            <person name="Piel J."/>
        </authorList>
    </citation>
    <scope>NUCLEOTIDE SEQUENCE [LARGE SCALE GENOMIC DNA]</scope>
    <source>
        <strain evidence="3">TSY2</strain>
    </source>
</reference>
<dbReference type="InterPro" id="IPR008979">
    <property type="entry name" value="Galactose-bd-like_sf"/>
</dbReference>
<dbReference type="SUPFAM" id="SSF49785">
    <property type="entry name" value="Galactose-binding domain-like"/>
    <property type="match status" value="1"/>
</dbReference>
<dbReference type="PANTHER" id="PTHR46928">
    <property type="entry name" value="MESENCHYME-SPECIFIC CELL SURFACE GLYCOPROTEIN"/>
    <property type="match status" value="1"/>
</dbReference>
<feature type="domain" description="CBM6" evidence="1">
    <location>
        <begin position="444"/>
        <end position="576"/>
    </location>
</feature>
<sequence length="579" mass="61235">MQKALLLRLLTLTLGIAVLPALLSAREVPLLSFVGEPYGTVRALATDEERNLTFVASGGTVYTVDLNDPAVPQQLSEVTIPGVISDLAYAGQILFVADQTYGLRVIDTTDPAAPQAVGSIPTQGGVTGIAVSSSFVYAAAGVAGLLVIDISDPAAPQAIEQLETASLVIDVAVEDTFAYVVSNQALRVIDLTDPASPRRRGSVAMAIRPRDVKVQGDQAYIAAGNIGLIIIDVRNPSEPIEAGQYDTPGTAWSLAVRDTLAYIADGRTLRLIDVSNPAEPQEVGFYDHEGGGVRSMVVRDTRAYVAASFAGLIILDVSDPSQPVELGSYAPAISVRGVAVEGTRAYIAAGDDGLRIVDVSRPDEPRELGRYDPSGSISRVAVEGTLVHVSPDLRVLDVSDPAQPQLLSVARFPGPNYWVHVADGLAYVAVGEAGLSIWRTVDITVLEGEDGQGMTSTRSRGAASGGATARFTEDGQVWTQDFTMSLSQDYQVRLRYSNDGPFDQLEVRIIEAENLVGSPFQTVNTRISTTFGSGWNVFASVDLGTVSLDAGSYTIEVTVVDTDSTGGFELDFISLTPAL</sequence>
<dbReference type="EMBL" id="AZHX01000932">
    <property type="protein sequence ID" value="ETX05545.1"/>
    <property type="molecule type" value="Genomic_DNA"/>
</dbReference>
<comment type="caution">
    <text evidence="2">The sequence shown here is derived from an EMBL/GenBank/DDBJ whole genome shotgun (WGS) entry which is preliminary data.</text>
</comment>
<evidence type="ECO:0000313" key="3">
    <source>
        <dbReference type="Proteomes" id="UP000019140"/>
    </source>
</evidence>
<evidence type="ECO:0000313" key="2">
    <source>
        <dbReference type="EMBL" id="ETX05545.1"/>
    </source>
</evidence>
<dbReference type="PANTHER" id="PTHR46928:SF1">
    <property type="entry name" value="MESENCHYME-SPECIFIC CELL SURFACE GLYCOPROTEIN"/>
    <property type="match status" value="1"/>
</dbReference>
<dbReference type="SUPFAM" id="SSF75011">
    <property type="entry name" value="3-carboxy-cis,cis-mucoante lactonizing enzyme"/>
    <property type="match status" value="1"/>
</dbReference>
<evidence type="ECO:0000259" key="1">
    <source>
        <dbReference type="PROSITE" id="PS51175"/>
    </source>
</evidence>
<protein>
    <recommendedName>
        <fullName evidence="1">CBM6 domain-containing protein</fullName>
    </recommendedName>
</protein>
<dbReference type="HOGENOM" id="CLU_470676_0_0_7"/>
<dbReference type="Gene3D" id="2.130.10.10">
    <property type="entry name" value="YVTN repeat-like/Quinoprotein amine dehydrogenase"/>
    <property type="match status" value="1"/>
</dbReference>
<dbReference type="InterPro" id="IPR052956">
    <property type="entry name" value="Mesenchyme-surface_protein"/>
</dbReference>
<name>W4M5R1_9BACT</name>
<dbReference type="PROSITE" id="PS51175">
    <property type="entry name" value="CBM6"/>
    <property type="match status" value="1"/>
</dbReference>